<evidence type="ECO:0000313" key="2">
    <source>
        <dbReference type="EMBL" id="OHA58215.1"/>
    </source>
</evidence>
<comment type="caution">
    <text evidence="2">The sequence shown here is derived from an EMBL/GenBank/DDBJ whole genome shotgun (WGS) entry which is preliminary data.</text>
</comment>
<dbReference type="InterPro" id="IPR004860">
    <property type="entry name" value="LAGLIDADG_dom"/>
</dbReference>
<dbReference type="SUPFAM" id="SSF55608">
    <property type="entry name" value="Homing endonucleases"/>
    <property type="match status" value="2"/>
</dbReference>
<dbReference type="Proteomes" id="UP000177043">
    <property type="component" value="Unassembled WGS sequence"/>
</dbReference>
<sequence>MPVYKYVDKGFFKKWSPNMAYVLGFFAADGYITHNKRGAYFWCIQITDKKLLEQIKNIIKAEHKISTRPKTGSANTIYRLQIGSIEMCYDLQKLGFMERKTKNMVVPKVPLEYFPYFVRGYFDGDGNVWTGYLNKDRKQPTLAITLAFTSCSKTFLSQLWDKLKQSGVKGGSIYQSQGNYCRLQFGTADTLKIYRIMYNQSVLVKSSLFLERKRRVFDKYNKLKRLRS</sequence>
<dbReference type="EMBL" id="MHTJ01000004">
    <property type="protein sequence ID" value="OHA58215.1"/>
    <property type="molecule type" value="Genomic_DNA"/>
</dbReference>
<dbReference type="Gene3D" id="3.10.28.10">
    <property type="entry name" value="Homing endonucleases"/>
    <property type="match status" value="1"/>
</dbReference>
<accession>A0A1G2QCB5</accession>
<feature type="domain" description="DOD-type homing endonuclease" evidence="1">
    <location>
        <begin position="22"/>
        <end position="168"/>
    </location>
</feature>
<dbReference type="Pfam" id="PF14528">
    <property type="entry name" value="LAGLIDADG_3"/>
    <property type="match status" value="1"/>
</dbReference>
<dbReference type="GO" id="GO:0016539">
    <property type="term" value="P:intein-mediated protein splicing"/>
    <property type="evidence" value="ECO:0007669"/>
    <property type="project" value="InterPro"/>
</dbReference>
<dbReference type="AlphaFoldDB" id="A0A1G2QCB5"/>
<dbReference type="GO" id="GO:0004519">
    <property type="term" value="F:endonuclease activity"/>
    <property type="evidence" value="ECO:0007669"/>
    <property type="project" value="InterPro"/>
</dbReference>
<evidence type="ECO:0000313" key="3">
    <source>
        <dbReference type="Proteomes" id="UP000177043"/>
    </source>
</evidence>
<dbReference type="PRINTS" id="PR00379">
    <property type="entry name" value="INTEIN"/>
</dbReference>
<dbReference type="InterPro" id="IPR006142">
    <property type="entry name" value="INTEIN"/>
</dbReference>
<dbReference type="STRING" id="1802438.A2571_03060"/>
<proteinExistence type="predicted"/>
<organism evidence="2 3">
    <name type="scientific">Candidatus Vogelbacteria bacterium RIFOXYD1_FULL_44_32</name>
    <dbReference type="NCBI Taxonomy" id="1802438"/>
    <lineage>
        <taxon>Bacteria</taxon>
        <taxon>Candidatus Vogeliibacteriota</taxon>
    </lineage>
</organism>
<protein>
    <recommendedName>
        <fullName evidence="1">DOD-type homing endonuclease domain-containing protein</fullName>
    </recommendedName>
</protein>
<name>A0A1G2QCB5_9BACT</name>
<dbReference type="InterPro" id="IPR027434">
    <property type="entry name" value="Homing_endonucl"/>
</dbReference>
<evidence type="ECO:0000259" key="1">
    <source>
        <dbReference type="PROSITE" id="PS50819"/>
    </source>
</evidence>
<dbReference type="PROSITE" id="PS50819">
    <property type="entry name" value="INTEIN_ENDONUCLEASE"/>
    <property type="match status" value="1"/>
</dbReference>
<reference evidence="2 3" key="1">
    <citation type="journal article" date="2016" name="Nat. Commun.">
        <title>Thousands of microbial genomes shed light on interconnected biogeochemical processes in an aquifer system.</title>
        <authorList>
            <person name="Anantharaman K."/>
            <person name="Brown C.T."/>
            <person name="Hug L.A."/>
            <person name="Sharon I."/>
            <person name="Castelle C.J."/>
            <person name="Probst A.J."/>
            <person name="Thomas B.C."/>
            <person name="Singh A."/>
            <person name="Wilkins M.J."/>
            <person name="Karaoz U."/>
            <person name="Brodie E.L."/>
            <person name="Williams K.H."/>
            <person name="Hubbard S.S."/>
            <person name="Banfield J.F."/>
        </authorList>
    </citation>
    <scope>NUCLEOTIDE SEQUENCE [LARGE SCALE GENOMIC DNA]</scope>
</reference>
<dbReference type="InterPro" id="IPR004042">
    <property type="entry name" value="Intein_endonuc_central"/>
</dbReference>
<gene>
    <name evidence="2" type="ORF">A2571_03060</name>
</gene>